<protein>
    <submittedName>
        <fullName evidence="2">Putative beta-lactamase</fullName>
    </submittedName>
</protein>
<feature type="domain" description="Metallo-beta-lactamase" evidence="1">
    <location>
        <begin position="23"/>
        <end position="234"/>
    </location>
</feature>
<dbReference type="SUPFAM" id="SSF56281">
    <property type="entry name" value="Metallo-hydrolase/oxidoreductase"/>
    <property type="match status" value="1"/>
</dbReference>
<sequence length="253" mass="26715">MSTFRVGAVEGDHSTAHLVYTDHVNWILLEEGSDLTLVDGGYPGNAADVVDSIRQIGRRPEDVRGALLTHAHVDHLGGLVSLSEKYGFPVYADPREVAHAHREVLHQAGPRDIAPMAYRPAVLRWLAGIIPLGALSRNGIPDAAPFPVGESAAIDLPGRPVPVAAHGHTEGHSGFLVGDGAVLVSGDALDTAHGISKLSGPQLLPACFHHDIDANRAAVESFTRLDATTLFPGHGPMLRGSVAEAAHRALDRD</sequence>
<keyword evidence="3" id="KW-1185">Reference proteome</keyword>
<dbReference type="Pfam" id="PF00753">
    <property type="entry name" value="Lactamase_B"/>
    <property type="match status" value="1"/>
</dbReference>
<dbReference type="Gene3D" id="3.60.15.10">
    <property type="entry name" value="Ribonuclease Z/Hydroxyacylglutathione hydrolase-like"/>
    <property type="match status" value="1"/>
</dbReference>
<dbReference type="PANTHER" id="PTHR42951">
    <property type="entry name" value="METALLO-BETA-LACTAMASE DOMAIN-CONTAINING"/>
    <property type="match status" value="1"/>
</dbReference>
<reference evidence="2 3" key="1">
    <citation type="submission" date="2013-01" db="EMBL/GenBank/DDBJ databases">
        <title>Whole genome shotgun sequence of Gordonia soli NBRC 108243.</title>
        <authorList>
            <person name="Isaki-Nakamura S."/>
            <person name="Hosoyama A."/>
            <person name="Tsuchikane K."/>
            <person name="Ando Y."/>
            <person name="Baba S."/>
            <person name="Ohji S."/>
            <person name="Hamada M."/>
            <person name="Tamura T."/>
            <person name="Yamazoe A."/>
            <person name="Yamazaki S."/>
            <person name="Fujita N."/>
        </authorList>
    </citation>
    <scope>NUCLEOTIDE SEQUENCE [LARGE SCALE GENOMIC DNA]</scope>
    <source>
        <strain evidence="2 3">NBRC 108243</strain>
    </source>
</reference>
<dbReference type="AlphaFoldDB" id="M0QQT3"/>
<dbReference type="InterPro" id="IPR001279">
    <property type="entry name" value="Metallo-B-lactamas"/>
</dbReference>
<evidence type="ECO:0000313" key="3">
    <source>
        <dbReference type="Proteomes" id="UP000011666"/>
    </source>
</evidence>
<dbReference type="InterPro" id="IPR036866">
    <property type="entry name" value="RibonucZ/Hydroxyglut_hydro"/>
</dbReference>
<dbReference type="eggNOG" id="COG0491">
    <property type="taxonomic scope" value="Bacteria"/>
</dbReference>
<accession>M0QQT3</accession>
<dbReference type="OrthoDB" id="2971563at2"/>
<dbReference type="STRING" id="1223545.GS4_44_00100"/>
<name>M0QQT3_9ACTN</name>
<comment type="caution">
    <text evidence="2">The sequence shown here is derived from an EMBL/GenBank/DDBJ whole genome shotgun (WGS) entry which is preliminary data.</text>
</comment>
<proteinExistence type="predicted"/>
<evidence type="ECO:0000313" key="2">
    <source>
        <dbReference type="EMBL" id="GAC70928.1"/>
    </source>
</evidence>
<dbReference type="PANTHER" id="PTHR42951:SF14">
    <property type="entry name" value="METALLO-BETA-LACTAMASE SUPERFAMILY PROTEIN"/>
    <property type="match status" value="1"/>
</dbReference>
<dbReference type="SMART" id="SM00849">
    <property type="entry name" value="Lactamase_B"/>
    <property type="match status" value="1"/>
</dbReference>
<dbReference type="EMBL" id="BANX01000044">
    <property type="protein sequence ID" value="GAC70928.1"/>
    <property type="molecule type" value="Genomic_DNA"/>
</dbReference>
<dbReference type="InterPro" id="IPR050855">
    <property type="entry name" value="NDM-1-like"/>
</dbReference>
<organism evidence="2 3">
    <name type="scientific">Gordonia soli NBRC 108243</name>
    <dbReference type="NCBI Taxonomy" id="1223545"/>
    <lineage>
        <taxon>Bacteria</taxon>
        <taxon>Bacillati</taxon>
        <taxon>Actinomycetota</taxon>
        <taxon>Actinomycetes</taxon>
        <taxon>Mycobacteriales</taxon>
        <taxon>Gordoniaceae</taxon>
        <taxon>Gordonia</taxon>
    </lineage>
</organism>
<evidence type="ECO:0000259" key="1">
    <source>
        <dbReference type="SMART" id="SM00849"/>
    </source>
</evidence>
<dbReference type="RefSeq" id="WP_007625421.1">
    <property type="nucleotide sequence ID" value="NZ_BANX01000044.1"/>
</dbReference>
<dbReference type="Proteomes" id="UP000011666">
    <property type="component" value="Unassembled WGS sequence"/>
</dbReference>
<gene>
    <name evidence="2" type="ORF">GS4_44_00100</name>
</gene>